<dbReference type="GO" id="GO:0015074">
    <property type="term" value="P:DNA integration"/>
    <property type="evidence" value="ECO:0007669"/>
    <property type="project" value="InterPro"/>
</dbReference>
<keyword evidence="3" id="KW-1185">Reference proteome</keyword>
<accession>B8MN47</accession>
<dbReference type="GO" id="GO:0006313">
    <property type="term" value="P:DNA transposition"/>
    <property type="evidence" value="ECO:0007669"/>
    <property type="project" value="InterPro"/>
</dbReference>
<dbReference type="PhylomeDB" id="B8MN47"/>
<dbReference type="OMA" id="RRCINSH"/>
<dbReference type="OrthoDB" id="4349822at2759"/>
<evidence type="ECO:0000313" key="2">
    <source>
        <dbReference type="EMBL" id="EED14496.1"/>
    </source>
</evidence>
<dbReference type="GO" id="GO:0003677">
    <property type="term" value="F:DNA binding"/>
    <property type="evidence" value="ECO:0007669"/>
    <property type="project" value="InterPro"/>
</dbReference>
<proteinExistence type="predicted"/>
<dbReference type="HOGENOM" id="CLU_033666_0_1_1"/>
<dbReference type="Gene3D" id="3.30.420.10">
    <property type="entry name" value="Ribonuclease H-like superfamily/Ribonuclease H"/>
    <property type="match status" value="1"/>
</dbReference>
<dbReference type="RefSeq" id="XP_002486734.1">
    <property type="nucleotide sequence ID" value="XM_002486689.1"/>
</dbReference>
<dbReference type="eggNOG" id="ENOG502S95U">
    <property type="taxonomic scope" value="Eukaryota"/>
</dbReference>
<organism evidence="2 3">
    <name type="scientific">Talaromyces stipitatus (strain ATCC 10500 / CBS 375.48 / QM 6759 / NRRL 1006)</name>
    <name type="common">Penicillium stipitatum</name>
    <dbReference type="NCBI Taxonomy" id="441959"/>
    <lineage>
        <taxon>Eukaryota</taxon>
        <taxon>Fungi</taxon>
        <taxon>Dikarya</taxon>
        <taxon>Ascomycota</taxon>
        <taxon>Pezizomycotina</taxon>
        <taxon>Eurotiomycetes</taxon>
        <taxon>Eurotiomycetidae</taxon>
        <taxon>Eurotiales</taxon>
        <taxon>Trichocomaceae</taxon>
        <taxon>Talaromyces</taxon>
        <taxon>Talaromyces sect. Talaromyces</taxon>
    </lineage>
</organism>
<gene>
    <name evidence="2" type="ORF">TSTA_107040</name>
</gene>
<dbReference type="VEuPathDB" id="FungiDB:TSTA_107040"/>
<sequence length="257" mass="30387">MDEIIAWISQSKKNRRMPYHKVIRALNLSVSPTTLAYTLRKRGYTRCKALRKPDLSPEHRRQRLIWALEHVNWTIEQWNKILWTDETWVTSECHTRIYVTRTTGEEYDDTCLRSRRQRYWGWMFWGSIHGNTKGPCLFWEKEWGTIKAETYCQRTVPIIDGYLRLLRSEGLQSMQDGAPGHSGAFTREELHSRVWDWMKSWIDERYPEDDELSYDLLRQAVRAAWDAVPDSFLAKLIDGMQARCQAVIDAEGGPIPY</sequence>
<dbReference type="EMBL" id="EQ962658">
    <property type="protein sequence ID" value="EED14496.1"/>
    <property type="molecule type" value="Genomic_DNA"/>
</dbReference>
<dbReference type="STRING" id="441959.B8MN47"/>
<reference evidence="3" key="1">
    <citation type="journal article" date="2015" name="Genome Announc.">
        <title>Genome sequence of the AIDS-associated pathogen Penicillium marneffei (ATCC18224) and its near taxonomic relative Talaromyces stipitatus (ATCC10500).</title>
        <authorList>
            <person name="Nierman W.C."/>
            <person name="Fedorova-Abrams N.D."/>
            <person name="Andrianopoulos A."/>
        </authorList>
    </citation>
    <scope>NUCLEOTIDE SEQUENCE [LARGE SCALE GENOMIC DNA]</scope>
    <source>
        <strain evidence="3">ATCC 10500 / CBS 375.48 / QM 6759 / NRRL 1006</strain>
    </source>
</reference>
<protein>
    <submittedName>
        <fullName evidence="2">Transposable element Tc1 transposase, putative</fullName>
    </submittedName>
</protein>
<evidence type="ECO:0000259" key="1">
    <source>
        <dbReference type="Pfam" id="PF01498"/>
    </source>
</evidence>
<evidence type="ECO:0000313" key="3">
    <source>
        <dbReference type="Proteomes" id="UP000001745"/>
    </source>
</evidence>
<dbReference type="InterPro" id="IPR036397">
    <property type="entry name" value="RNaseH_sf"/>
</dbReference>
<feature type="domain" description="Transposase Tc1-like" evidence="1">
    <location>
        <begin position="9"/>
        <end position="72"/>
    </location>
</feature>
<name>B8MN47_TALSN</name>
<dbReference type="InterPro" id="IPR002492">
    <property type="entry name" value="Transposase_Tc1-like"/>
</dbReference>
<dbReference type="Pfam" id="PF01498">
    <property type="entry name" value="HTH_Tnp_Tc3_2"/>
    <property type="match status" value="1"/>
</dbReference>
<dbReference type="Proteomes" id="UP000001745">
    <property type="component" value="Unassembled WGS sequence"/>
</dbReference>
<dbReference type="AlphaFoldDB" id="B8MN47"/>
<dbReference type="GeneID" id="8103604"/>
<dbReference type="InParanoid" id="B8MN47"/>